<protein>
    <submittedName>
        <fullName evidence="1">OsmC family peroxiredoxin</fullName>
    </submittedName>
</protein>
<proteinExistence type="predicted"/>
<dbReference type="Gene3D" id="3.30.300.20">
    <property type="match status" value="1"/>
</dbReference>
<dbReference type="InterPro" id="IPR036102">
    <property type="entry name" value="OsmC/Ohrsf"/>
</dbReference>
<accession>A0A8J4HBV1</accession>
<reference evidence="1" key="1">
    <citation type="journal article" date="2020" name="mSystems">
        <title>Genome- and Community-Level Interaction Insights into Carbon Utilization and Element Cycling Functions of Hydrothermarchaeota in Hydrothermal Sediment.</title>
        <authorList>
            <person name="Zhou Z."/>
            <person name="Liu Y."/>
            <person name="Xu W."/>
            <person name="Pan J."/>
            <person name="Luo Z.H."/>
            <person name="Li M."/>
        </authorList>
    </citation>
    <scope>NUCLEOTIDE SEQUENCE</scope>
    <source>
        <strain evidence="1">SpSt-997</strain>
    </source>
</reference>
<name>A0A8J4HBV1_9PROT</name>
<evidence type="ECO:0000313" key="1">
    <source>
        <dbReference type="EMBL" id="HGC44001.1"/>
    </source>
</evidence>
<sequence length="147" mass="15555">MADYVSVTTTRQSKYQFMVDFGPEIAALIADEPVPIGAGTGPSPTHLLAAAVANCLSASLVFALGKFKEDPGPLVATAVCAVERNEKNRLRVQNIAITITLGAAVESLPHLKRALVQFEDFCTVSQSVRNGIPFTVSVKGADGRVIK</sequence>
<gene>
    <name evidence="1" type="ORF">ENY07_12400</name>
</gene>
<dbReference type="AlphaFoldDB" id="A0A8J4HBV1"/>
<organism evidence="1">
    <name type="scientific">Acidicaldus sp</name>
    <dbReference type="NCBI Taxonomy" id="1872105"/>
    <lineage>
        <taxon>Bacteria</taxon>
        <taxon>Pseudomonadati</taxon>
        <taxon>Pseudomonadota</taxon>
        <taxon>Alphaproteobacteria</taxon>
        <taxon>Acetobacterales</taxon>
        <taxon>Acetobacteraceae</taxon>
        <taxon>Acidicaldus</taxon>
    </lineage>
</organism>
<dbReference type="Pfam" id="PF02566">
    <property type="entry name" value="OsmC"/>
    <property type="match status" value="1"/>
</dbReference>
<dbReference type="EMBL" id="DTQM01000234">
    <property type="protein sequence ID" value="HGC44001.1"/>
    <property type="molecule type" value="Genomic_DNA"/>
</dbReference>
<dbReference type="SUPFAM" id="SSF82784">
    <property type="entry name" value="OsmC-like"/>
    <property type="match status" value="1"/>
</dbReference>
<dbReference type="InterPro" id="IPR015946">
    <property type="entry name" value="KH_dom-like_a/b"/>
</dbReference>
<dbReference type="InterPro" id="IPR003718">
    <property type="entry name" value="OsmC/Ohr_fam"/>
</dbReference>
<comment type="caution">
    <text evidence="1">The sequence shown here is derived from an EMBL/GenBank/DDBJ whole genome shotgun (WGS) entry which is preliminary data.</text>
</comment>